<reference evidence="3 4" key="1">
    <citation type="submission" date="2021-01" db="EMBL/GenBank/DDBJ databases">
        <title>Isolation and description of Catonella massiliensis sp. nov., a novel Catonella species, isolated from a stable periodontitis subject.</title>
        <authorList>
            <person name="Antezack A."/>
            <person name="Boxberger M."/>
            <person name="La Scola B."/>
            <person name="Monnet-Corti V."/>
        </authorList>
    </citation>
    <scope>NUCLEOTIDE SEQUENCE [LARGE SCALE GENOMIC DNA]</scope>
    <source>
        <strain evidence="3 4">Marseille-Q4567</strain>
    </source>
</reference>
<dbReference type="Proteomes" id="UP000604730">
    <property type="component" value="Unassembled WGS sequence"/>
</dbReference>
<comment type="caution">
    <text evidence="3">The sequence shown here is derived from an EMBL/GenBank/DDBJ whole genome shotgun (WGS) entry which is preliminary data.</text>
</comment>
<evidence type="ECO:0000259" key="2">
    <source>
        <dbReference type="SMART" id="SM00460"/>
    </source>
</evidence>
<name>A0ABS1J405_9FIRM</name>
<evidence type="ECO:0000256" key="1">
    <source>
        <dbReference type="SAM" id="SignalP"/>
    </source>
</evidence>
<evidence type="ECO:0000313" key="3">
    <source>
        <dbReference type="EMBL" id="MBK5898869.1"/>
    </source>
</evidence>
<proteinExistence type="predicted"/>
<sequence>MKKIYFKLLLSMMILLSLSFLPTFSESVSADTGGTVVAARGNVVAYGRLEKVNTRKQLKKAVARRVINLDSRIRLLVNRKAMKYSFNEYKKLLYEISDNQKYNEIMEHTSYWDIDSYNYNKNYYVWEFRPRYTINKAQAKKILAKVKPIIKTRKQLIKQVAKHVKNLDNEYTLNISSKLVKIENKASYTKFWDKLYANPTISDINHYRINFDDKYKKYKNYYKWRIRVKYNISKKEIKALDKFVNNWVANNINSGMTQEQKVRAINDFMVSEYRYTFGDNVKPPAKNAKVYPDGKLGKYSVYTCFSLLYGKGGVCDAKAKMFYRLAKKAGIKVLYITGRAGGMLHAWNLVNIDGYWYHVDVTWNRGHYEGTGENEYVARLDYYLKSDATMRKDHSWNAKNYPAANYDYPVS</sequence>
<dbReference type="Pfam" id="PF01841">
    <property type="entry name" value="Transglut_core"/>
    <property type="match status" value="1"/>
</dbReference>
<gene>
    <name evidence="3" type="ORF">JJN12_13980</name>
</gene>
<dbReference type="InterPro" id="IPR052557">
    <property type="entry name" value="CAP/Cytokinesis_protein"/>
</dbReference>
<feature type="signal peptide" evidence="1">
    <location>
        <begin position="1"/>
        <end position="30"/>
    </location>
</feature>
<organism evidence="3 4">
    <name type="scientific">Catonella massiliensis</name>
    <dbReference type="NCBI Taxonomy" id="2799636"/>
    <lineage>
        <taxon>Bacteria</taxon>
        <taxon>Bacillati</taxon>
        <taxon>Bacillota</taxon>
        <taxon>Clostridia</taxon>
        <taxon>Lachnospirales</taxon>
        <taxon>Lachnospiraceae</taxon>
        <taxon>Catonella</taxon>
    </lineage>
</organism>
<evidence type="ECO:0000313" key="4">
    <source>
        <dbReference type="Proteomes" id="UP000604730"/>
    </source>
</evidence>
<accession>A0ABS1J405</accession>
<dbReference type="RefSeq" id="WP_208430261.1">
    <property type="nucleotide sequence ID" value="NZ_JAEPRJ010000001.1"/>
</dbReference>
<dbReference type="InterPro" id="IPR038765">
    <property type="entry name" value="Papain-like_cys_pep_sf"/>
</dbReference>
<dbReference type="InterPro" id="IPR002931">
    <property type="entry name" value="Transglutaminase-like"/>
</dbReference>
<keyword evidence="4" id="KW-1185">Reference proteome</keyword>
<keyword evidence="1" id="KW-0732">Signal</keyword>
<dbReference type="SMART" id="SM00460">
    <property type="entry name" value="TGc"/>
    <property type="match status" value="1"/>
</dbReference>
<dbReference type="SUPFAM" id="SSF54001">
    <property type="entry name" value="Cysteine proteinases"/>
    <property type="match status" value="1"/>
</dbReference>
<dbReference type="PANTHER" id="PTHR46333:SF2">
    <property type="entry name" value="CYTOKINESIS PROTEIN 3"/>
    <property type="match status" value="1"/>
</dbReference>
<protein>
    <recommendedName>
        <fullName evidence="2">Transglutaminase-like domain-containing protein</fullName>
    </recommendedName>
</protein>
<dbReference type="PANTHER" id="PTHR46333">
    <property type="entry name" value="CYTOKINESIS PROTEIN 3"/>
    <property type="match status" value="1"/>
</dbReference>
<feature type="chain" id="PRO_5045917132" description="Transglutaminase-like domain-containing protein" evidence="1">
    <location>
        <begin position="31"/>
        <end position="411"/>
    </location>
</feature>
<dbReference type="EMBL" id="JAEPRJ010000001">
    <property type="protein sequence ID" value="MBK5898869.1"/>
    <property type="molecule type" value="Genomic_DNA"/>
</dbReference>
<dbReference type="Gene3D" id="3.10.620.30">
    <property type="match status" value="1"/>
</dbReference>
<feature type="domain" description="Transglutaminase-like" evidence="2">
    <location>
        <begin position="307"/>
        <end position="363"/>
    </location>
</feature>